<sequence>MSAGFEEFTRAATRGATRGAPELPKLDQIAVLGGGADARLLAALCLAEGAEVTLFSAYGAELSLLAQSSGISLRGEGPVGTYQVDRDGPSVRTTAELDAAVSGAQVIFLTGPIHKQRTYAMVLADHLSDGQVLVLAPGRSLGAVETAWLLRIGGCVADVTLVEVQGLPYWFRSEGAGLTLSQAAPMAAATLPRGRDEVLQALSTYLPNLQKVDSVLASGFNDLSAAVEIPALILGGTAMGTGGPNVPMGGVPLEDNQTFASLIGPDQKEVIRGLADERRRIAAAFGVRKLPETEHWVSVFAGSERGSGARPIPDQQWSRSMMRDGVLGSLVPLVSAGELAGIPSPLTSSLITMSDRILGADIAAAGRRLETIGITAGDVDQARRIFDTIVTGAS</sequence>
<evidence type="ECO:0008006" key="3">
    <source>
        <dbReference type="Google" id="ProtNLM"/>
    </source>
</evidence>
<evidence type="ECO:0000313" key="2">
    <source>
        <dbReference type="Proteomes" id="UP000053690"/>
    </source>
</evidence>
<evidence type="ECO:0000313" key="1">
    <source>
        <dbReference type="EMBL" id="KUJ77146.1"/>
    </source>
</evidence>
<dbReference type="Gene3D" id="3.40.50.720">
    <property type="entry name" value="NAD(P)-binding Rossmann-like Domain"/>
    <property type="match status" value="1"/>
</dbReference>
<comment type="caution">
    <text evidence="1">The sequence shown here is derived from an EMBL/GenBank/DDBJ whole genome shotgun (WGS) entry which is preliminary data.</text>
</comment>
<proteinExistence type="predicted"/>
<dbReference type="EMBL" id="LQBP01000012">
    <property type="protein sequence ID" value="KUJ77146.1"/>
    <property type="molecule type" value="Genomic_DNA"/>
</dbReference>
<gene>
    <name evidence="1" type="ORF">AVO44_18220</name>
</gene>
<keyword evidence="2" id="KW-1185">Reference proteome</keyword>
<dbReference type="InterPro" id="IPR036291">
    <property type="entry name" value="NAD(P)-bd_dom_sf"/>
</dbReference>
<dbReference type="Gene3D" id="1.10.1040.10">
    <property type="entry name" value="N-(1-d-carboxylethyl)-l-norvaline Dehydrogenase, domain 2"/>
    <property type="match status" value="1"/>
</dbReference>
<name>A0A0X3TRQ6_9RHOB</name>
<dbReference type="STRING" id="1685378.AVO44_18220"/>
<dbReference type="Proteomes" id="UP000053690">
    <property type="component" value="Unassembled WGS sequence"/>
</dbReference>
<dbReference type="SUPFAM" id="SSF48179">
    <property type="entry name" value="6-phosphogluconate dehydrogenase C-terminal domain-like"/>
    <property type="match status" value="1"/>
</dbReference>
<dbReference type="SUPFAM" id="SSF51735">
    <property type="entry name" value="NAD(P)-binding Rossmann-fold domains"/>
    <property type="match status" value="1"/>
</dbReference>
<dbReference type="RefSeq" id="WP_068340258.1">
    <property type="nucleotide sequence ID" value="NZ_LQBP01000012.1"/>
</dbReference>
<dbReference type="InterPro" id="IPR013328">
    <property type="entry name" value="6PGD_dom2"/>
</dbReference>
<dbReference type="InterPro" id="IPR008927">
    <property type="entry name" value="6-PGluconate_DH-like_C_sf"/>
</dbReference>
<protein>
    <recommendedName>
        <fullName evidence="3">Opine dehydrogenase domain-containing protein</fullName>
    </recommendedName>
</protein>
<reference evidence="2" key="1">
    <citation type="submission" date="2015-12" db="EMBL/GenBank/DDBJ databases">
        <authorList>
            <person name="Zhang G."/>
            <person name="Stingl U."/>
        </authorList>
    </citation>
    <scope>NUCLEOTIDE SEQUENCE [LARGE SCALE GENOMIC DNA]</scope>
    <source>
        <strain evidence="2">ZGT108</strain>
    </source>
</reference>
<dbReference type="OrthoDB" id="6135265at2"/>
<organism evidence="1 2">
    <name type="scientific">Ruegeria profundi</name>
    <dbReference type="NCBI Taxonomy" id="1685378"/>
    <lineage>
        <taxon>Bacteria</taxon>
        <taxon>Pseudomonadati</taxon>
        <taxon>Pseudomonadota</taxon>
        <taxon>Alphaproteobacteria</taxon>
        <taxon>Rhodobacterales</taxon>
        <taxon>Roseobacteraceae</taxon>
        <taxon>Ruegeria</taxon>
    </lineage>
</organism>
<dbReference type="AlphaFoldDB" id="A0A0X3TRQ6"/>
<accession>A0A0X3TRQ6</accession>